<organism evidence="2 3">
    <name type="scientific">Dorcoceras hygrometricum</name>
    <dbReference type="NCBI Taxonomy" id="472368"/>
    <lineage>
        <taxon>Eukaryota</taxon>
        <taxon>Viridiplantae</taxon>
        <taxon>Streptophyta</taxon>
        <taxon>Embryophyta</taxon>
        <taxon>Tracheophyta</taxon>
        <taxon>Spermatophyta</taxon>
        <taxon>Magnoliopsida</taxon>
        <taxon>eudicotyledons</taxon>
        <taxon>Gunneridae</taxon>
        <taxon>Pentapetalae</taxon>
        <taxon>asterids</taxon>
        <taxon>lamiids</taxon>
        <taxon>Lamiales</taxon>
        <taxon>Gesneriaceae</taxon>
        <taxon>Didymocarpoideae</taxon>
        <taxon>Trichosporeae</taxon>
        <taxon>Loxocarpinae</taxon>
        <taxon>Dorcoceras</taxon>
    </lineage>
</organism>
<gene>
    <name evidence="2" type="ORF">F511_12664</name>
</gene>
<feature type="compositionally biased region" description="Gly residues" evidence="1">
    <location>
        <begin position="309"/>
        <end position="320"/>
    </location>
</feature>
<evidence type="ECO:0000256" key="1">
    <source>
        <dbReference type="SAM" id="MobiDB-lite"/>
    </source>
</evidence>
<feature type="region of interest" description="Disordered" evidence="1">
    <location>
        <begin position="301"/>
        <end position="327"/>
    </location>
</feature>
<sequence length="483" mass="52579">MNTSRNCVTNYIHKFNVIVLGRDLFVKWVLIHSLNTQLTKCASESVSDCSTAVRSAVGFLSHNTSRNSWFTFIAIAGKRCSRLVVQTLVLKSALQLLSSSADCDDITADVIIADSRSCASSQLLIVMTSSLLLIASSRIYADVILADNNSSADNNEELNKMLNLILSNHLLDKFRFTTSSSSFLKAVHLSRIVRNTIKGIHLAVGSQHLRLRNHIFGLTHRIMVKRLATSPHDPLVIADSACKNQLVVGAHAGPSRGRRVAKWSSEPGRAVEIKGGASRCMAGASPSFDQFSLVSPRFEPRSIRLGPARPGGGSTGGAPASGGQSIDNDRENQRLVAAAHAWGGGVIGLVGRPPPLSKSRRRRRPPPSSPPPPLSDRTCSDQLFEEFPSMLISSGLLVQADEGTLLLVMDLIRRNLPPPTVKSQSPCDFGWSQAPVASKVTPREKPYEFFIVRFYCIERFPGDNFKLPLCCRETGSRSATVIQ</sequence>
<feature type="region of interest" description="Disordered" evidence="1">
    <location>
        <begin position="349"/>
        <end position="378"/>
    </location>
</feature>
<evidence type="ECO:0000313" key="2">
    <source>
        <dbReference type="EMBL" id="KZV45066.1"/>
    </source>
</evidence>
<name>A0A2Z7CJV5_9LAMI</name>
<dbReference type="AlphaFoldDB" id="A0A2Z7CJV5"/>
<reference evidence="2 3" key="1">
    <citation type="journal article" date="2015" name="Proc. Natl. Acad. Sci. U.S.A.">
        <title>The resurrection genome of Boea hygrometrica: A blueprint for survival of dehydration.</title>
        <authorList>
            <person name="Xiao L."/>
            <person name="Yang G."/>
            <person name="Zhang L."/>
            <person name="Yang X."/>
            <person name="Zhao S."/>
            <person name="Ji Z."/>
            <person name="Zhou Q."/>
            <person name="Hu M."/>
            <person name="Wang Y."/>
            <person name="Chen M."/>
            <person name="Xu Y."/>
            <person name="Jin H."/>
            <person name="Xiao X."/>
            <person name="Hu G."/>
            <person name="Bao F."/>
            <person name="Hu Y."/>
            <person name="Wan P."/>
            <person name="Li L."/>
            <person name="Deng X."/>
            <person name="Kuang T."/>
            <person name="Xiang C."/>
            <person name="Zhu J.K."/>
            <person name="Oliver M.J."/>
            <person name="He Y."/>
        </authorList>
    </citation>
    <scope>NUCLEOTIDE SEQUENCE [LARGE SCALE GENOMIC DNA]</scope>
    <source>
        <strain evidence="3">cv. XS01</strain>
    </source>
</reference>
<keyword evidence="3" id="KW-1185">Reference proteome</keyword>
<evidence type="ECO:0000313" key="3">
    <source>
        <dbReference type="Proteomes" id="UP000250235"/>
    </source>
</evidence>
<dbReference type="EMBL" id="KQ996432">
    <property type="protein sequence ID" value="KZV45066.1"/>
    <property type="molecule type" value="Genomic_DNA"/>
</dbReference>
<accession>A0A2Z7CJV5</accession>
<protein>
    <submittedName>
        <fullName evidence="2">Uncharacterized protein</fullName>
    </submittedName>
</protein>
<proteinExistence type="predicted"/>
<dbReference type="Proteomes" id="UP000250235">
    <property type="component" value="Unassembled WGS sequence"/>
</dbReference>